<evidence type="ECO:0000256" key="1">
    <source>
        <dbReference type="SAM" id="MobiDB-lite"/>
    </source>
</evidence>
<reference evidence="2 3" key="1">
    <citation type="journal article" date="2016" name="Nat. Commun.">
        <title>Ectomycorrhizal ecology is imprinted in the genome of the dominant symbiotic fungus Cenococcum geophilum.</title>
        <authorList>
            <consortium name="DOE Joint Genome Institute"/>
            <person name="Peter M."/>
            <person name="Kohler A."/>
            <person name="Ohm R.A."/>
            <person name="Kuo A."/>
            <person name="Krutzmann J."/>
            <person name="Morin E."/>
            <person name="Arend M."/>
            <person name="Barry K.W."/>
            <person name="Binder M."/>
            <person name="Choi C."/>
            <person name="Clum A."/>
            <person name="Copeland A."/>
            <person name="Grisel N."/>
            <person name="Haridas S."/>
            <person name="Kipfer T."/>
            <person name="LaButti K."/>
            <person name="Lindquist E."/>
            <person name="Lipzen A."/>
            <person name="Maire R."/>
            <person name="Meier B."/>
            <person name="Mihaltcheva S."/>
            <person name="Molinier V."/>
            <person name="Murat C."/>
            <person name="Poggeler S."/>
            <person name="Quandt C.A."/>
            <person name="Sperisen C."/>
            <person name="Tritt A."/>
            <person name="Tisserant E."/>
            <person name="Crous P.W."/>
            <person name="Henrissat B."/>
            <person name="Nehls U."/>
            <person name="Egli S."/>
            <person name="Spatafora J.W."/>
            <person name="Grigoriev I.V."/>
            <person name="Martin F.M."/>
        </authorList>
    </citation>
    <scope>NUCLEOTIDE SEQUENCE [LARGE SCALE GENOMIC DNA]</scope>
    <source>
        <strain evidence="2 3">CBS 207.34</strain>
    </source>
</reference>
<evidence type="ECO:0000313" key="2">
    <source>
        <dbReference type="EMBL" id="OCL04924.1"/>
    </source>
</evidence>
<evidence type="ECO:0000313" key="3">
    <source>
        <dbReference type="Proteomes" id="UP000250140"/>
    </source>
</evidence>
<gene>
    <name evidence="2" type="ORF">AOQ84DRAFT_225382</name>
</gene>
<feature type="compositionally biased region" description="Polar residues" evidence="1">
    <location>
        <begin position="221"/>
        <end position="236"/>
    </location>
</feature>
<feature type="compositionally biased region" description="Low complexity" evidence="1">
    <location>
        <begin position="246"/>
        <end position="258"/>
    </location>
</feature>
<keyword evidence="3" id="KW-1185">Reference proteome</keyword>
<dbReference type="Proteomes" id="UP000250140">
    <property type="component" value="Unassembled WGS sequence"/>
</dbReference>
<dbReference type="AlphaFoldDB" id="A0A8E2JQ33"/>
<sequence length="273" mass="30642">MSDRVAQLRGALDAAISHQPVILNRDLDIIVLSYCAIIAYVGGAHRTLCHEAAGPIWQSGSTIVWQRRGNWRQRLEISTADNARTAREDTTKERRVRSEVLLPRTRAPQTASYTYGEQRGTAADDGDDDDCDGGYYYYYYYYYYHYYCCCYYCYYCRYHCYCYGDNSDDNDHLLPALLATRWNLAAPSTKHQATSSRQAAVAKLGWPSLLVLTSKSLPTPHVPSQQAFPGISASQSRRGKVPSRKLPTLFPSSPPTLALTRRSPSLGTSALLV</sequence>
<accession>A0A8E2JQ33</accession>
<name>A0A8E2JQ33_9PEZI</name>
<proteinExistence type="predicted"/>
<protein>
    <submittedName>
        <fullName evidence="2">Uncharacterized protein</fullName>
    </submittedName>
</protein>
<dbReference type="EMBL" id="KV750407">
    <property type="protein sequence ID" value="OCL04924.1"/>
    <property type="molecule type" value="Genomic_DNA"/>
</dbReference>
<organism evidence="2 3">
    <name type="scientific">Glonium stellatum</name>
    <dbReference type="NCBI Taxonomy" id="574774"/>
    <lineage>
        <taxon>Eukaryota</taxon>
        <taxon>Fungi</taxon>
        <taxon>Dikarya</taxon>
        <taxon>Ascomycota</taxon>
        <taxon>Pezizomycotina</taxon>
        <taxon>Dothideomycetes</taxon>
        <taxon>Pleosporomycetidae</taxon>
        <taxon>Gloniales</taxon>
        <taxon>Gloniaceae</taxon>
        <taxon>Glonium</taxon>
    </lineage>
</organism>
<feature type="region of interest" description="Disordered" evidence="1">
    <location>
        <begin position="221"/>
        <end position="258"/>
    </location>
</feature>